<name>A0ABX0GUH3_9ACTN</name>
<reference evidence="1 2" key="1">
    <citation type="submission" date="2020-03" db="EMBL/GenBank/DDBJ databases">
        <title>Two novel Motilibacter sp.</title>
        <authorList>
            <person name="Liu S."/>
        </authorList>
    </citation>
    <scope>NUCLEOTIDE SEQUENCE [LARGE SCALE GENOMIC DNA]</scope>
    <source>
        <strain evidence="1 2">E257</strain>
    </source>
</reference>
<organism evidence="1 2">
    <name type="scientific">Motilibacter deserti</name>
    <dbReference type="NCBI Taxonomy" id="2714956"/>
    <lineage>
        <taxon>Bacteria</taxon>
        <taxon>Bacillati</taxon>
        <taxon>Actinomycetota</taxon>
        <taxon>Actinomycetes</taxon>
        <taxon>Motilibacterales</taxon>
        <taxon>Motilibacteraceae</taxon>
        <taxon>Motilibacter</taxon>
    </lineage>
</organism>
<evidence type="ECO:0000313" key="1">
    <source>
        <dbReference type="EMBL" id="NHC14562.1"/>
    </source>
</evidence>
<evidence type="ECO:0000313" key="2">
    <source>
        <dbReference type="Proteomes" id="UP000800981"/>
    </source>
</evidence>
<comment type="caution">
    <text evidence="1">The sequence shown here is derived from an EMBL/GenBank/DDBJ whole genome shotgun (WGS) entry which is preliminary data.</text>
</comment>
<sequence length="54" mass="5616">MVNDVAGTQSGRRPYVAPELAMVGTLEKLTAASNAGARTDVPLNTPVPPFSIFS</sequence>
<gene>
    <name evidence="1" type="ORF">G9H71_12315</name>
</gene>
<dbReference type="RefSeq" id="WP_166282207.1">
    <property type="nucleotide sequence ID" value="NZ_JAANNP010000007.1"/>
</dbReference>
<accession>A0ABX0GUH3</accession>
<protein>
    <submittedName>
        <fullName evidence="1">Uncharacterized protein</fullName>
    </submittedName>
</protein>
<keyword evidence="2" id="KW-1185">Reference proteome</keyword>
<proteinExistence type="predicted"/>
<dbReference type="EMBL" id="JAANNP010000007">
    <property type="protein sequence ID" value="NHC14562.1"/>
    <property type="molecule type" value="Genomic_DNA"/>
</dbReference>
<dbReference type="Proteomes" id="UP000800981">
    <property type="component" value="Unassembled WGS sequence"/>
</dbReference>